<evidence type="ECO:0008006" key="3">
    <source>
        <dbReference type="Google" id="ProtNLM"/>
    </source>
</evidence>
<organism evidence="1 2">
    <name type="scientific">Ruminiclostridium cellobioparum subsp. termitidis CT1112</name>
    <dbReference type="NCBI Taxonomy" id="1195236"/>
    <lineage>
        <taxon>Bacteria</taxon>
        <taxon>Bacillati</taxon>
        <taxon>Bacillota</taxon>
        <taxon>Clostridia</taxon>
        <taxon>Eubacteriales</taxon>
        <taxon>Oscillospiraceae</taxon>
        <taxon>Ruminiclostridium</taxon>
    </lineage>
</organism>
<dbReference type="STRING" id="1195236.CTER_5117"/>
<evidence type="ECO:0000313" key="1">
    <source>
        <dbReference type="EMBL" id="EMS74049.1"/>
    </source>
</evidence>
<evidence type="ECO:0000313" key="2">
    <source>
        <dbReference type="Proteomes" id="UP000014155"/>
    </source>
</evidence>
<dbReference type="PATRIC" id="fig|1195236.3.peg.230"/>
<reference evidence="1 2" key="1">
    <citation type="journal article" date="2013" name="Genome Announc.">
        <title>Draft Genome Sequence of the Cellulolytic, Mesophilic, Anaerobic Bacterium Clostridium termitidis Strain CT1112 (DSM 5398).</title>
        <authorList>
            <person name="Lal S."/>
            <person name="Ramachandran U."/>
            <person name="Zhang X."/>
            <person name="Munir R."/>
            <person name="Sparling R."/>
            <person name="Levin D.B."/>
        </authorList>
    </citation>
    <scope>NUCLEOTIDE SEQUENCE [LARGE SCALE GENOMIC DNA]</scope>
    <source>
        <strain evidence="1 2">CT1112</strain>
    </source>
</reference>
<proteinExistence type="predicted"/>
<keyword evidence="2" id="KW-1185">Reference proteome</keyword>
<protein>
    <recommendedName>
        <fullName evidence="3">HNH endonuclease</fullName>
    </recommendedName>
</protein>
<accession>S0FY51</accession>
<dbReference type="Proteomes" id="UP000014155">
    <property type="component" value="Unassembled WGS sequence"/>
</dbReference>
<comment type="caution">
    <text evidence="1">The sequence shown here is derived from an EMBL/GenBank/DDBJ whole genome shotgun (WGS) entry which is preliminary data.</text>
</comment>
<dbReference type="AlphaFoldDB" id="S0FY51"/>
<gene>
    <name evidence="1" type="ORF">CTER_5117</name>
</gene>
<sequence>MPLMKLCSYRGCTKIIQDGVKYCDYHRKKFDISEKERYKVYSKKRMQDAEQKKYQSFYNSDDWKRIRDAIIANCFSIDIIEFFRTGNLVPGFTVHHIIPIEDDWNSRFDTENLIYISESNHQRIHVEYLKGQREKEQMQKILFDLKQKWNDAFVI</sequence>
<dbReference type="EMBL" id="AORV01000008">
    <property type="protein sequence ID" value="EMS74049.1"/>
    <property type="molecule type" value="Genomic_DNA"/>
</dbReference>
<dbReference type="eggNOG" id="COG1403">
    <property type="taxonomic scope" value="Bacteria"/>
</dbReference>
<name>S0FY51_RUMCE</name>